<evidence type="ECO:0000313" key="7">
    <source>
        <dbReference type="Proteomes" id="UP000192761"/>
    </source>
</evidence>
<reference evidence="6 7" key="1">
    <citation type="submission" date="2017-04" db="EMBL/GenBank/DDBJ databases">
        <authorList>
            <person name="Afonso C.L."/>
            <person name="Miller P.J."/>
            <person name="Scott M.A."/>
            <person name="Spackman E."/>
            <person name="Goraichik I."/>
            <person name="Dimitrov K.M."/>
            <person name="Suarez D.L."/>
            <person name="Swayne D.E."/>
        </authorList>
    </citation>
    <scope>NUCLEOTIDE SEQUENCE [LARGE SCALE GENOMIC DNA]</scope>
    <source>
        <strain evidence="6 7">DSM 23236</strain>
    </source>
</reference>
<dbReference type="SUPFAM" id="SSF55785">
    <property type="entry name" value="PYP-like sensor domain (PAS domain)"/>
    <property type="match status" value="2"/>
</dbReference>
<dbReference type="InterPro" id="IPR001610">
    <property type="entry name" value="PAC"/>
</dbReference>
<evidence type="ECO:0000259" key="3">
    <source>
        <dbReference type="PROSITE" id="PS50113"/>
    </source>
</evidence>
<feature type="domain" description="GGDEF" evidence="5">
    <location>
        <begin position="551"/>
        <end position="684"/>
    </location>
</feature>
<dbReference type="NCBIfam" id="TIGR00229">
    <property type="entry name" value="sensory_box"/>
    <property type="match status" value="1"/>
</dbReference>
<dbReference type="Gene3D" id="3.30.450.20">
    <property type="entry name" value="PAS domain"/>
    <property type="match status" value="2"/>
</dbReference>
<dbReference type="CDD" id="cd01949">
    <property type="entry name" value="GGDEF"/>
    <property type="match status" value="1"/>
</dbReference>
<name>A0A1W1XXR5_9NEIS</name>
<gene>
    <name evidence="6" type="ORF">SAMN02745857_03362</name>
</gene>
<dbReference type="STRING" id="1121001.SAMN02745857_03362"/>
<dbReference type="InterPro" id="IPR052155">
    <property type="entry name" value="Biofilm_reg_signaling"/>
</dbReference>
<dbReference type="SMART" id="SM00052">
    <property type="entry name" value="EAL"/>
    <property type="match status" value="1"/>
</dbReference>
<evidence type="ECO:0000259" key="2">
    <source>
        <dbReference type="PROSITE" id="PS50112"/>
    </source>
</evidence>
<dbReference type="FunFam" id="3.30.70.270:FF:000001">
    <property type="entry name" value="Diguanylate cyclase domain protein"/>
    <property type="match status" value="1"/>
</dbReference>
<feature type="domain" description="PAS" evidence="2">
    <location>
        <begin position="241"/>
        <end position="313"/>
    </location>
</feature>
<dbReference type="SUPFAM" id="SSF141868">
    <property type="entry name" value="EAL domain-like"/>
    <property type="match status" value="1"/>
</dbReference>
<dbReference type="InterPro" id="IPR000160">
    <property type="entry name" value="GGDEF_dom"/>
</dbReference>
<dbReference type="InterPro" id="IPR043128">
    <property type="entry name" value="Rev_trsase/Diguanyl_cyclase"/>
</dbReference>
<dbReference type="PROSITE" id="PS50887">
    <property type="entry name" value="GGDEF"/>
    <property type="match status" value="1"/>
</dbReference>
<evidence type="ECO:0000256" key="1">
    <source>
        <dbReference type="SAM" id="Phobius"/>
    </source>
</evidence>
<evidence type="ECO:0000313" key="6">
    <source>
        <dbReference type="EMBL" id="SMC28665.1"/>
    </source>
</evidence>
<dbReference type="InterPro" id="IPR035965">
    <property type="entry name" value="PAS-like_dom_sf"/>
</dbReference>
<dbReference type="Pfam" id="PF00990">
    <property type="entry name" value="GGDEF"/>
    <property type="match status" value="1"/>
</dbReference>
<accession>A0A1W1XXR5</accession>
<feature type="domain" description="EAL" evidence="4">
    <location>
        <begin position="695"/>
        <end position="947"/>
    </location>
</feature>
<dbReference type="SMART" id="SM00086">
    <property type="entry name" value="PAC"/>
    <property type="match status" value="1"/>
</dbReference>
<proteinExistence type="predicted"/>
<dbReference type="PANTHER" id="PTHR44757">
    <property type="entry name" value="DIGUANYLATE CYCLASE DGCP"/>
    <property type="match status" value="1"/>
</dbReference>
<dbReference type="PROSITE" id="PS50112">
    <property type="entry name" value="PAS"/>
    <property type="match status" value="1"/>
</dbReference>
<keyword evidence="1" id="KW-0812">Transmembrane</keyword>
<dbReference type="Gene3D" id="3.20.20.450">
    <property type="entry name" value="EAL domain"/>
    <property type="match status" value="1"/>
</dbReference>
<dbReference type="Gene3D" id="3.30.70.270">
    <property type="match status" value="1"/>
</dbReference>
<dbReference type="EMBL" id="FWXD01000024">
    <property type="protein sequence ID" value="SMC28665.1"/>
    <property type="molecule type" value="Genomic_DNA"/>
</dbReference>
<organism evidence="6 7">
    <name type="scientific">Andreprevotia lacus DSM 23236</name>
    <dbReference type="NCBI Taxonomy" id="1121001"/>
    <lineage>
        <taxon>Bacteria</taxon>
        <taxon>Pseudomonadati</taxon>
        <taxon>Pseudomonadota</taxon>
        <taxon>Betaproteobacteria</taxon>
        <taxon>Neisseriales</taxon>
        <taxon>Chitinibacteraceae</taxon>
        <taxon>Andreprevotia</taxon>
    </lineage>
</organism>
<dbReference type="InterPro" id="IPR029787">
    <property type="entry name" value="Nucleotide_cyclase"/>
</dbReference>
<keyword evidence="7" id="KW-1185">Reference proteome</keyword>
<dbReference type="GO" id="GO:0003824">
    <property type="term" value="F:catalytic activity"/>
    <property type="evidence" value="ECO:0007669"/>
    <property type="project" value="UniProtKB-ARBA"/>
</dbReference>
<dbReference type="SMART" id="SM00091">
    <property type="entry name" value="PAS"/>
    <property type="match status" value="2"/>
</dbReference>
<dbReference type="InterPro" id="IPR000014">
    <property type="entry name" value="PAS"/>
</dbReference>
<feature type="transmembrane region" description="Helical" evidence="1">
    <location>
        <begin position="165"/>
        <end position="186"/>
    </location>
</feature>
<dbReference type="InterPro" id="IPR000700">
    <property type="entry name" value="PAS-assoc_C"/>
</dbReference>
<dbReference type="PROSITE" id="PS50113">
    <property type="entry name" value="PAC"/>
    <property type="match status" value="1"/>
</dbReference>
<dbReference type="Pfam" id="PF12860">
    <property type="entry name" value="PAS_7"/>
    <property type="match status" value="1"/>
</dbReference>
<dbReference type="PANTHER" id="PTHR44757:SF4">
    <property type="entry name" value="DIGUANYLATE CYCLASE DGCE-RELATED"/>
    <property type="match status" value="1"/>
</dbReference>
<protein>
    <submittedName>
        <fullName evidence="6">PAS domain S-box-containing protein/diguanylate cyclase (GGDEF) domain-containing protein</fullName>
    </submittedName>
</protein>
<feature type="transmembrane region" description="Helical" evidence="1">
    <location>
        <begin position="20"/>
        <end position="41"/>
    </location>
</feature>
<dbReference type="CDD" id="cd00130">
    <property type="entry name" value="PAS"/>
    <property type="match status" value="1"/>
</dbReference>
<dbReference type="PROSITE" id="PS50883">
    <property type="entry name" value="EAL"/>
    <property type="match status" value="1"/>
</dbReference>
<dbReference type="Pfam" id="PF00563">
    <property type="entry name" value="EAL"/>
    <property type="match status" value="1"/>
</dbReference>
<dbReference type="InterPro" id="IPR001633">
    <property type="entry name" value="EAL_dom"/>
</dbReference>
<dbReference type="CDD" id="cd01948">
    <property type="entry name" value="EAL"/>
    <property type="match status" value="1"/>
</dbReference>
<evidence type="ECO:0000259" key="5">
    <source>
        <dbReference type="PROSITE" id="PS50887"/>
    </source>
</evidence>
<dbReference type="Proteomes" id="UP000192761">
    <property type="component" value="Unassembled WGS sequence"/>
</dbReference>
<sequence length="948" mass="106617">MRLRIPSFLFPATLRGRLLLLGGVLQLLLIVLLTLNTVRLWRDSARHTMQVRVQEVSRLFGAALSGPMSSNDYARAGDLLDRLRAPEGIDYLVLLDAQERVITARSWDVAQQLPAVTELQAGPLPPVAHAEVRIEQGGLLLGRLRFGLSLQEQQSGLERLLLQNLLLLLGGSLLLLLLLATLGLAFRRRLLHLIGEVESSASKRFEALPEIHGDDEVARLSRRVVAMGRSIREQIDVLVQSERKFHSIADYTPSVELWLNPEGKLVWVNTMVQRLTGYSVNACMLLGDFPLSLALPEERARLADTLHKGLAEHSEIRDFEFRAVRRDGSYFWASVDWMPIYDADEHYQGLRLSLRDNTELKDDRLSLRKAVIELRQIQSLGQSYLQRAESERSRLTALLSAMRFGVLFVDNDNRVLFHNPAFSMLWGVSATAVLAGRPIGQVLQQAENRPAIGDIIGHYLEDHALGEERVDFGELTMNDGRVITQQCYQVLDAQGAANGKMWLYEDVTQQRQLAERMINLAERDALTGLYNRHRFQQELERMVSEADRRDGTMALVFFDLDEFKYVNDTFGHGVGDDLLKSIGREIGSQVRRHEVLSRLGGDEFAILVPDCNEFEVSKLAERIVANISQLQFAVDGHVLKPSSSVGVALFPQHANTAAELVAHADSAMYQAKAAGKSTWRLYRAEADQSKSALSRLSWKDRIQEALENEGFELYFQGIYDARTRELEHLEALVRMKDPANPGNMIMPGHFIPAAEKTGKIIELDRWVIRRTIQLLAEKPHAPSIAVNVSGRSFDEPGMPDFIAGMLREYQVDPRRLLVELTETAAVSDLRDAQRFIDALRDTGCVVCLDDFGNGFASFAYLKQLKADVLKIDGFFIKDLPSDRDSQVFVRGMVGMAHDMGKTTIAEFVEDETILNMLVEIGVDLVQGYYLDRPMADHPGLRAPQEHRS</sequence>
<dbReference type="SMART" id="SM00267">
    <property type="entry name" value="GGDEF"/>
    <property type="match status" value="1"/>
</dbReference>
<feature type="domain" description="PAC" evidence="3">
    <location>
        <begin position="317"/>
        <end position="369"/>
    </location>
</feature>
<evidence type="ECO:0000259" key="4">
    <source>
        <dbReference type="PROSITE" id="PS50883"/>
    </source>
</evidence>
<dbReference type="Pfam" id="PF13426">
    <property type="entry name" value="PAS_9"/>
    <property type="match status" value="1"/>
</dbReference>
<dbReference type="AlphaFoldDB" id="A0A1W1XXR5"/>
<dbReference type="SUPFAM" id="SSF55073">
    <property type="entry name" value="Nucleotide cyclase"/>
    <property type="match status" value="1"/>
</dbReference>
<keyword evidence="1" id="KW-1133">Transmembrane helix</keyword>
<keyword evidence="1" id="KW-0472">Membrane</keyword>
<dbReference type="NCBIfam" id="TIGR00254">
    <property type="entry name" value="GGDEF"/>
    <property type="match status" value="1"/>
</dbReference>
<dbReference type="InterPro" id="IPR035919">
    <property type="entry name" value="EAL_sf"/>
</dbReference>